<protein>
    <recommendedName>
        <fullName evidence="3">beta-glucosidase</fullName>
        <ecNumber evidence="3">3.2.1.21</ecNumber>
    </recommendedName>
</protein>
<evidence type="ECO:0000256" key="2">
    <source>
        <dbReference type="ARBA" id="ARBA00005336"/>
    </source>
</evidence>
<dbReference type="EC" id="3.2.1.21" evidence="3"/>
<dbReference type="Proteomes" id="UP001596328">
    <property type="component" value="Unassembled WGS sequence"/>
</dbReference>
<evidence type="ECO:0000256" key="5">
    <source>
        <dbReference type="ARBA" id="ARBA00022801"/>
    </source>
</evidence>
<proteinExistence type="inferred from homology"/>
<dbReference type="GO" id="GO:0008422">
    <property type="term" value="F:beta-glucosidase activity"/>
    <property type="evidence" value="ECO:0007669"/>
    <property type="project" value="UniProtKB-EC"/>
</dbReference>
<keyword evidence="5 8" id="KW-0378">Hydrolase</keyword>
<dbReference type="InterPro" id="IPR026891">
    <property type="entry name" value="Fn3-like"/>
</dbReference>
<comment type="caution">
    <text evidence="8">The sequence shown here is derived from an EMBL/GenBank/DDBJ whole genome shotgun (WGS) entry which is preliminary data.</text>
</comment>
<dbReference type="PANTHER" id="PTHR30620:SF16">
    <property type="entry name" value="LYSOSOMAL BETA GLUCOSIDASE"/>
    <property type="match status" value="1"/>
</dbReference>
<name>A0ABD5RY75_9EURY</name>
<dbReference type="InterPro" id="IPR036881">
    <property type="entry name" value="Glyco_hydro_3_C_sf"/>
</dbReference>
<keyword evidence="4" id="KW-0732">Signal</keyword>
<dbReference type="InterPro" id="IPR001764">
    <property type="entry name" value="Glyco_hydro_3_N"/>
</dbReference>
<dbReference type="EMBL" id="JBHSWU010000078">
    <property type="protein sequence ID" value="MFC6723978.1"/>
    <property type="molecule type" value="Genomic_DNA"/>
</dbReference>
<dbReference type="SMART" id="SM01217">
    <property type="entry name" value="Fn3_like"/>
    <property type="match status" value="1"/>
</dbReference>
<dbReference type="InterPro" id="IPR051915">
    <property type="entry name" value="Cellulose_Degrad_GH3"/>
</dbReference>
<dbReference type="SUPFAM" id="SSF51445">
    <property type="entry name" value="(Trans)glycosidases"/>
    <property type="match status" value="1"/>
</dbReference>
<feature type="domain" description="Fibronectin type III-like" evidence="7">
    <location>
        <begin position="670"/>
        <end position="739"/>
    </location>
</feature>
<evidence type="ECO:0000313" key="9">
    <source>
        <dbReference type="Proteomes" id="UP001596328"/>
    </source>
</evidence>
<dbReference type="Gene3D" id="3.20.20.300">
    <property type="entry name" value="Glycoside hydrolase, family 3, N-terminal domain"/>
    <property type="match status" value="1"/>
</dbReference>
<keyword evidence="6" id="KW-0326">Glycosidase</keyword>
<organism evidence="8 9">
    <name type="scientific">Halobium palmae</name>
    <dbReference type="NCBI Taxonomy" id="1776492"/>
    <lineage>
        <taxon>Archaea</taxon>
        <taxon>Methanobacteriati</taxon>
        <taxon>Methanobacteriota</taxon>
        <taxon>Stenosarchaea group</taxon>
        <taxon>Halobacteria</taxon>
        <taxon>Halobacteriales</taxon>
        <taxon>Haloferacaceae</taxon>
        <taxon>Halobium</taxon>
    </lineage>
</organism>
<evidence type="ECO:0000259" key="7">
    <source>
        <dbReference type="SMART" id="SM01217"/>
    </source>
</evidence>
<dbReference type="Pfam" id="PF00933">
    <property type="entry name" value="Glyco_hydro_3"/>
    <property type="match status" value="1"/>
</dbReference>
<dbReference type="InterPro" id="IPR013783">
    <property type="entry name" value="Ig-like_fold"/>
</dbReference>
<dbReference type="InterPro" id="IPR017853">
    <property type="entry name" value="GH"/>
</dbReference>
<evidence type="ECO:0000256" key="3">
    <source>
        <dbReference type="ARBA" id="ARBA00012744"/>
    </source>
</evidence>
<comment type="similarity">
    <text evidence="2">Belongs to the glycosyl hydrolase 3 family.</text>
</comment>
<dbReference type="InterPro" id="IPR036962">
    <property type="entry name" value="Glyco_hydro_3_N_sf"/>
</dbReference>
<evidence type="ECO:0000256" key="6">
    <source>
        <dbReference type="ARBA" id="ARBA00023295"/>
    </source>
</evidence>
<dbReference type="Pfam" id="PF14310">
    <property type="entry name" value="Fn3-like"/>
    <property type="match status" value="1"/>
</dbReference>
<dbReference type="SUPFAM" id="SSF52279">
    <property type="entry name" value="Beta-D-glucan exohydrolase, C-terminal domain"/>
    <property type="match status" value="1"/>
</dbReference>
<evidence type="ECO:0000256" key="1">
    <source>
        <dbReference type="ARBA" id="ARBA00000448"/>
    </source>
</evidence>
<evidence type="ECO:0000256" key="4">
    <source>
        <dbReference type="ARBA" id="ARBA00022729"/>
    </source>
</evidence>
<accession>A0ABD5RY75</accession>
<dbReference type="Gene3D" id="3.40.50.1700">
    <property type="entry name" value="Glycoside hydrolase family 3 C-terminal domain"/>
    <property type="match status" value="1"/>
</dbReference>
<dbReference type="InterPro" id="IPR002772">
    <property type="entry name" value="Glyco_hydro_3_C"/>
</dbReference>
<dbReference type="PRINTS" id="PR00133">
    <property type="entry name" value="GLHYDRLASE3"/>
</dbReference>
<comment type="catalytic activity">
    <reaction evidence="1">
        <text>Hydrolysis of terminal, non-reducing beta-D-glucosyl residues with release of beta-D-glucose.</text>
        <dbReference type="EC" id="3.2.1.21"/>
    </reaction>
</comment>
<keyword evidence="9" id="KW-1185">Reference proteome</keyword>
<dbReference type="AlphaFoldDB" id="A0ABD5RY75"/>
<dbReference type="PANTHER" id="PTHR30620">
    <property type="entry name" value="PERIPLASMIC BETA-GLUCOSIDASE-RELATED"/>
    <property type="match status" value="1"/>
</dbReference>
<dbReference type="Pfam" id="PF01915">
    <property type="entry name" value="Glyco_hydro_3_C"/>
    <property type="match status" value="1"/>
</dbReference>
<gene>
    <name evidence="8" type="ORF">ACFQE1_06245</name>
</gene>
<sequence>MSSDPPYLDATEPIEARVSDLLGRMTLQEKVGQLTGMHAGSFLDTRRKHTQTTTVSDVKEAVREHYIGSVTPFGTGLSQYNNVIVAARIANRLQRVAVEETRLGVPLLVPVDAIHGHAHIEGSTVFPHNLGMGATWDADLVERAARVTATEMAATGANQNYSPTADVSRDPRWGRNYETYGESPRLVSDLVAAETQGLQGETLADSDAVAATVKHYPASSAPVRGEDTAPVDVSSGTLRRVFLPPFERAIEEGVAALMPMYNALGNEPIHGSKYYLTDLLRTELGYDGVVCSDWLGLWMLAERHRVASSLSEATYQAVDAGLDIASVGGPEHAERLTELVETGRIAESKIDENVARVLRLKFALGLFDDPYVSPDIAVETVGSDAHRRTSLECARKSITLLENDDDTLPLTDPDSLFVTGPNADTLDGLVGGWTVLGLTGSSGTTIREGLSRGIGGDASVTCEPVPAGEESPDLDRVEEAAADADAAVVAVGEAWYLHEFGPESVVGPTDAFPKRNQLRLPSDQRELVDVVSGTGTPTIVVVVTGRPLVLTDVVERTDALLVAFFPGTTGGDAIADVLLGEVNPSGRLPVSFPRSIGDLPVTHDWLPHPSPLGGNEHLPSYDPLFDFGYGLSYTSFSYDSLDVSDETVSPGDDVTVEVTVTNTGERPGEETVQLFGQNLVSSYVTPVRELKAFAKLELDPGETKRAEFTLRPRDFSVVHPDGQYATEPGEFELYVDDHSRILTVEE</sequence>
<reference evidence="8 9" key="1">
    <citation type="journal article" date="2019" name="Int. J. Syst. Evol. Microbiol.">
        <title>The Global Catalogue of Microorganisms (GCM) 10K type strain sequencing project: providing services to taxonomists for standard genome sequencing and annotation.</title>
        <authorList>
            <consortium name="The Broad Institute Genomics Platform"/>
            <consortium name="The Broad Institute Genome Sequencing Center for Infectious Disease"/>
            <person name="Wu L."/>
            <person name="Ma J."/>
        </authorList>
    </citation>
    <scope>NUCLEOTIDE SEQUENCE [LARGE SCALE GENOMIC DNA]</scope>
    <source>
        <strain evidence="8 9">NBRC 111368</strain>
    </source>
</reference>
<dbReference type="Gene3D" id="2.60.40.10">
    <property type="entry name" value="Immunoglobulins"/>
    <property type="match status" value="1"/>
</dbReference>
<evidence type="ECO:0000313" key="8">
    <source>
        <dbReference type="EMBL" id="MFC6723978.1"/>
    </source>
</evidence>